<feature type="compositionally biased region" description="Polar residues" evidence="1">
    <location>
        <begin position="596"/>
        <end position="606"/>
    </location>
</feature>
<sequence>MVVAAPPLLVPGAHVIAKFKKRTRWYPGVVRQVNSDGTVWVDYDDGDVEVRVKPNLVKLRTEEEKAAEEKARRSRPDDAVRAADTRADGQSSPTAEENSQPPFSPHANGGGPCASNDDSPACLLGRSSRREAGSAWTPPREGSFVEVSGVADDQRSFYAVNTTDLDWLDQFDAVEEHKEWRRALVPLPDKGVALFRRVADVVQKRLISQEGSLMVMPGPGGEWQLEQLVAEQERSKARAVLHLRVYPPLCWLHTPIQLPRTPQPGGSLSSRVAHSTATNILWACLSNPRPALHQLESLACALFAQDPTLDASSGLSLVATARAVIKDIAAALLLPVPSPATLPSPPSLEEVHSKLAHPKPRKPTTKLEVPAQVGAPPSMPASDTAYRMMEDAERQAKRLKPVFGKGGQAEARGGSVARTGPMAPGRVAPSHLQRGLACDHTPSSELPPGTHVTICGLRNRVGEGCEGTVLGFQNGEYTVQVELLHPIQLRLKPSELKALRRTPRPLGVRESLTQEQVDQIQSLDWSNVSEFLERTRYRRKCLSEIASIAVMGEACEGLFDRVGELDAAGDSAEDLCLLDLNEDSSPVHAGRGGESCVTTDGSSTPSDVVESENREPARSGLALGQIFVGACQLYMPLLDECVAAVLTANDCPSFDLKHQTEVGVVRVRKQFPILYQVQLDQLMLCVSEHLEEVRRVVQSSSQHWAKFTLTEYVGTEGFHGRCSEWLCSLNNTEELYFRWADKEISWRDSNPARRCGTIGDAQSNHSVPLQDGGDRDICEAL</sequence>
<accession>A0AB34IGV6</accession>
<dbReference type="Proteomes" id="UP001515480">
    <property type="component" value="Unassembled WGS sequence"/>
</dbReference>
<evidence type="ECO:0008006" key="4">
    <source>
        <dbReference type="Google" id="ProtNLM"/>
    </source>
</evidence>
<feature type="compositionally biased region" description="Basic and acidic residues" evidence="1">
    <location>
        <begin position="62"/>
        <end position="87"/>
    </location>
</feature>
<reference evidence="2 3" key="1">
    <citation type="journal article" date="2024" name="Science">
        <title>Giant polyketide synthase enzymes in the biosynthesis of giant marine polyether toxins.</title>
        <authorList>
            <person name="Fallon T.R."/>
            <person name="Shende V.V."/>
            <person name="Wierzbicki I.H."/>
            <person name="Pendleton A.L."/>
            <person name="Watervoot N.F."/>
            <person name="Auber R.P."/>
            <person name="Gonzalez D.J."/>
            <person name="Wisecaver J.H."/>
            <person name="Moore B.S."/>
        </authorList>
    </citation>
    <scope>NUCLEOTIDE SEQUENCE [LARGE SCALE GENOMIC DNA]</scope>
    <source>
        <strain evidence="2 3">12B1</strain>
    </source>
</reference>
<feature type="region of interest" description="Disordered" evidence="1">
    <location>
        <begin position="586"/>
        <end position="612"/>
    </location>
</feature>
<name>A0AB34IGV6_PRYPA</name>
<feature type="compositionally biased region" description="Basic residues" evidence="1">
    <location>
        <begin position="354"/>
        <end position="364"/>
    </location>
</feature>
<feature type="region of interest" description="Disordered" evidence="1">
    <location>
        <begin position="62"/>
        <end position="124"/>
    </location>
</feature>
<keyword evidence="3" id="KW-1185">Reference proteome</keyword>
<evidence type="ECO:0000313" key="3">
    <source>
        <dbReference type="Proteomes" id="UP001515480"/>
    </source>
</evidence>
<dbReference type="EMBL" id="JBGBPQ010000025">
    <property type="protein sequence ID" value="KAL1499350.1"/>
    <property type="molecule type" value="Genomic_DNA"/>
</dbReference>
<protein>
    <recommendedName>
        <fullName evidence="4">Tudor domain-containing protein</fullName>
    </recommendedName>
</protein>
<dbReference type="CDD" id="cd04508">
    <property type="entry name" value="Tudor_SF"/>
    <property type="match status" value="1"/>
</dbReference>
<evidence type="ECO:0000313" key="2">
    <source>
        <dbReference type="EMBL" id="KAL1499350.1"/>
    </source>
</evidence>
<comment type="caution">
    <text evidence="2">The sequence shown here is derived from an EMBL/GenBank/DDBJ whole genome shotgun (WGS) entry which is preliminary data.</text>
</comment>
<feature type="compositionally biased region" description="Polar residues" evidence="1">
    <location>
        <begin position="89"/>
        <end position="101"/>
    </location>
</feature>
<gene>
    <name evidence="2" type="ORF">AB1Y20_011557</name>
</gene>
<evidence type="ECO:0000256" key="1">
    <source>
        <dbReference type="SAM" id="MobiDB-lite"/>
    </source>
</evidence>
<dbReference type="Gene3D" id="2.30.30.140">
    <property type="match status" value="1"/>
</dbReference>
<feature type="region of interest" description="Disordered" evidence="1">
    <location>
        <begin position="343"/>
        <end position="365"/>
    </location>
</feature>
<organism evidence="2 3">
    <name type="scientific">Prymnesium parvum</name>
    <name type="common">Toxic golden alga</name>
    <dbReference type="NCBI Taxonomy" id="97485"/>
    <lineage>
        <taxon>Eukaryota</taxon>
        <taxon>Haptista</taxon>
        <taxon>Haptophyta</taxon>
        <taxon>Prymnesiophyceae</taxon>
        <taxon>Prymnesiales</taxon>
        <taxon>Prymnesiaceae</taxon>
        <taxon>Prymnesium</taxon>
    </lineage>
</organism>
<proteinExistence type="predicted"/>
<dbReference type="AlphaFoldDB" id="A0AB34IGV6"/>